<feature type="binding site" evidence="13">
    <location>
        <position position="257"/>
    </location>
    <ligand>
        <name>NADPH</name>
        <dbReference type="ChEBI" id="CHEBI:57783"/>
    </ligand>
</feature>
<dbReference type="STRING" id="571438.SAMN05192586_11331"/>
<keyword evidence="6 13" id="KW-0443">Lipid metabolism</keyword>
<evidence type="ECO:0000313" key="20">
    <source>
        <dbReference type="EMBL" id="SDF78239.1"/>
    </source>
</evidence>
<feature type="binding site" evidence="13">
    <location>
        <position position="36"/>
    </location>
    <ligand>
        <name>NADPH</name>
        <dbReference type="ChEBI" id="CHEBI:57783"/>
    </ligand>
</feature>
<feature type="binding site" evidence="13">
    <location>
        <position position="193"/>
    </location>
    <ligand>
        <name>sn-glycerol 3-phosphate</name>
        <dbReference type="ChEBI" id="CHEBI:57597"/>
    </ligand>
</feature>
<feature type="binding site" evidence="16">
    <location>
        <position position="142"/>
    </location>
    <ligand>
        <name>NAD(+)</name>
        <dbReference type="ChEBI" id="CHEBI:57540"/>
    </ligand>
</feature>
<proteinExistence type="inferred from homology"/>
<feature type="active site" description="Proton acceptor" evidence="13 14">
    <location>
        <position position="193"/>
    </location>
</feature>
<keyword evidence="7 13" id="KW-0594">Phospholipid biosynthesis</keyword>
<dbReference type="Pfam" id="PF07479">
    <property type="entry name" value="NAD_Gly3P_dh_C"/>
    <property type="match status" value="1"/>
</dbReference>
<keyword evidence="8 13" id="KW-1208">Phospholipid metabolism</keyword>
<comment type="subcellular location">
    <subcellularLocation>
        <location evidence="13">Cytoplasm</location>
    </subcellularLocation>
</comment>
<feature type="binding site" evidence="13">
    <location>
        <position position="53"/>
    </location>
    <ligand>
        <name>NADPH</name>
        <dbReference type="ChEBI" id="CHEBI:57783"/>
    </ligand>
</feature>
<dbReference type="Gene3D" id="1.10.1040.10">
    <property type="entry name" value="N-(1-d-carboxylethyl)-l-norvaline Dehydrogenase, domain 2"/>
    <property type="match status" value="1"/>
</dbReference>
<dbReference type="Pfam" id="PF01210">
    <property type="entry name" value="NAD_Gly3P_dh_N"/>
    <property type="match status" value="1"/>
</dbReference>
<comment type="catalytic activity">
    <reaction evidence="13">
        <text>sn-glycerol 3-phosphate + NAD(+) = dihydroxyacetone phosphate + NADH + H(+)</text>
        <dbReference type="Rhea" id="RHEA:11092"/>
        <dbReference type="ChEBI" id="CHEBI:15378"/>
        <dbReference type="ChEBI" id="CHEBI:57540"/>
        <dbReference type="ChEBI" id="CHEBI:57597"/>
        <dbReference type="ChEBI" id="CHEBI:57642"/>
        <dbReference type="ChEBI" id="CHEBI:57945"/>
        <dbReference type="EC" id="1.1.1.94"/>
    </reaction>
</comment>
<dbReference type="FunFam" id="1.10.1040.10:FF:000001">
    <property type="entry name" value="Glycerol-3-phosphate dehydrogenase [NAD(P)+]"/>
    <property type="match status" value="1"/>
</dbReference>
<dbReference type="Proteomes" id="UP000199355">
    <property type="component" value="Unassembled WGS sequence"/>
</dbReference>
<evidence type="ECO:0000256" key="1">
    <source>
        <dbReference type="ARBA" id="ARBA00011009"/>
    </source>
</evidence>
<dbReference type="InterPro" id="IPR011128">
    <property type="entry name" value="G3P_DH_NAD-dep_N"/>
</dbReference>
<dbReference type="SUPFAM" id="SSF51735">
    <property type="entry name" value="NAD(P)-binding Rossmann-fold domains"/>
    <property type="match status" value="1"/>
</dbReference>
<evidence type="ECO:0000259" key="19">
    <source>
        <dbReference type="Pfam" id="PF07479"/>
    </source>
</evidence>
<dbReference type="GO" id="GO:0141152">
    <property type="term" value="F:glycerol-3-phosphate dehydrogenase (NAD+) activity"/>
    <property type="evidence" value="ECO:0007669"/>
    <property type="project" value="RHEA"/>
</dbReference>
<evidence type="ECO:0000256" key="14">
    <source>
        <dbReference type="PIRSR" id="PIRSR000114-1"/>
    </source>
</evidence>
<evidence type="ECO:0000256" key="10">
    <source>
        <dbReference type="ARBA" id="ARBA00066687"/>
    </source>
</evidence>
<feature type="binding site" evidence="13">
    <location>
        <position position="108"/>
    </location>
    <ligand>
        <name>sn-glycerol 3-phosphate</name>
        <dbReference type="ChEBI" id="CHEBI:57597"/>
    </ligand>
</feature>
<feature type="binding site" evidence="13">
    <location>
        <position position="15"/>
    </location>
    <ligand>
        <name>NADPH</name>
        <dbReference type="ChEBI" id="CHEBI:57783"/>
    </ligand>
</feature>
<feature type="binding site" evidence="13">
    <location>
        <position position="246"/>
    </location>
    <ligand>
        <name>sn-glycerol 3-phosphate</name>
        <dbReference type="ChEBI" id="CHEBI:57597"/>
    </ligand>
</feature>
<dbReference type="SUPFAM" id="SSF48179">
    <property type="entry name" value="6-phosphogluconate dehydrogenase C-terminal domain-like"/>
    <property type="match status" value="1"/>
</dbReference>
<evidence type="ECO:0000256" key="4">
    <source>
        <dbReference type="ARBA" id="ARBA00023002"/>
    </source>
</evidence>
<dbReference type="GO" id="GO:0008654">
    <property type="term" value="P:phospholipid biosynthetic process"/>
    <property type="evidence" value="ECO:0007669"/>
    <property type="project" value="UniProtKB-KW"/>
</dbReference>
<feature type="binding site" evidence="13">
    <location>
        <position position="16"/>
    </location>
    <ligand>
        <name>NADPH</name>
        <dbReference type="ChEBI" id="CHEBI:57783"/>
    </ligand>
</feature>
<keyword evidence="13" id="KW-0547">Nucleotide-binding</keyword>
<dbReference type="FunFam" id="3.40.50.720:FF:000019">
    <property type="entry name" value="Glycerol-3-phosphate dehydrogenase [NAD(P)+]"/>
    <property type="match status" value="1"/>
</dbReference>
<evidence type="ECO:0000256" key="9">
    <source>
        <dbReference type="ARBA" id="ARBA00052716"/>
    </source>
</evidence>
<feature type="domain" description="Glycerol-3-phosphate dehydrogenase NAD-dependent C-terminal" evidence="19">
    <location>
        <begin position="182"/>
        <end position="322"/>
    </location>
</feature>
<evidence type="ECO:0000256" key="8">
    <source>
        <dbReference type="ARBA" id="ARBA00023264"/>
    </source>
</evidence>
<feature type="binding site" evidence="13">
    <location>
        <position position="256"/>
    </location>
    <ligand>
        <name>sn-glycerol 3-phosphate</name>
        <dbReference type="ChEBI" id="CHEBI:57597"/>
    </ligand>
</feature>
<feature type="binding site" evidence="13">
    <location>
        <position position="257"/>
    </location>
    <ligand>
        <name>sn-glycerol 3-phosphate</name>
        <dbReference type="ChEBI" id="CHEBI:57597"/>
    </ligand>
</feature>
<dbReference type="PROSITE" id="PS00957">
    <property type="entry name" value="NAD_G3PDH"/>
    <property type="match status" value="1"/>
</dbReference>
<feature type="binding site" evidence="13">
    <location>
        <position position="283"/>
    </location>
    <ligand>
        <name>NADPH</name>
        <dbReference type="ChEBI" id="CHEBI:57783"/>
    </ligand>
</feature>
<dbReference type="InterPro" id="IPR013328">
    <property type="entry name" value="6PGD_dom2"/>
</dbReference>
<dbReference type="NCBIfam" id="NF000940">
    <property type="entry name" value="PRK00094.1-2"/>
    <property type="match status" value="1"/>
</dbReference>
<feature type="binding site" evidence="13">
    <location>
        <position position="258"/>
    </location>
    <ligand>
        <name>sn-glycerol 3-phosphate</name>
        <dbReference type="ChEBI" id="CHEBI:57597"/>
    </ligand>
</feature>
<dbReference type="HAMAP" id="MF_00394">
    <property type="entry name" value="NAD_Glyc3P_dehydrog"/>
    <property type="match status" value="1"/>
</dbReference>
<comment type="caution">
    <text evidence="13">Lacks conserved residue(s) required for the propagation of feature annotation.</text>
</comment>
<dbReference type="NCBIfam" id="NF000942">
    <property type="entry name" value="PRK00094.1-4"/>
    <property type="match status" value="1"/>
</dbReference>
<dbReference type="RefSeq" id="WP_092154332.1">
    <property type="nucleotide sequence ID" value="NZ_FNBX01000013.1"/>
</dbReference>
<evidence type="ECO:0000256" key="13">
    <source>
        <dbReference type="HAMAP-Rule" id="MF_00394"/>
    </source>
</evidence>
<dbReference type="AlphaFoldDB" id="A0A1G7NY03"/>
<reference evidence="21" key="1">
    <citation type="submission" date="2016-10" db="EMBL/GenBank/DDBJ databases">
        <authorList>
            <person name="Varghese N."/>
            <person name="Submissions S."/>
        </authorList>
    </citation>
    <scope>NUCLEOTIDE SEQUENCE [LARGE SCALE GENOMIC DNA]</scope>
    <source>
        <strain evidence="21">KHC7</strain>
    </source>
</reference>
<dbReference type="Gene3D" id="3.40.50.720">
    <property type="entry name" value="NAD(P)-binding Rossmann-like Domain"/>
    <property type="match status" value="1"/>
</dbReference>
<keyword evidence="4 13" id="KW-0560">Oxidoreductase</keyword>
<dbReference type="InterPro" id="IPR006109">
    <property type="entry name" value="G3P_DH_NAD-dep_C"/>
</dbReference>
<comment type="function">
    <text evidence="13">Catalyzes the reduction of the glycolytic intermediate dihydroxyacetone phosphate (DHAP) to sn-glycerol 3-phosphate (G3P), the key precursor for phospholipid synthesis.</text>
</comment>
<name>A0A1G7NY03_9BACT</name>
<feature type="binding site" evidence="13">
    <location>
        <position position="281"/>
    </location>
    <ligand>
        <name>NADPH</name>
        <dbReference type="ChEBI" id="CHEBI:57783"/>
    </ligand>
</feature>
<dbReference type="GO" id="GO:0051287">
    <property type="term" value="F:NAD binding"/>
    <property type="evidence" value="ECO:0007669"/>
    <property type="project" value="InterPro"/>
</dbReference>
<feature type="binding site" evidence="15">
    <location>
        <begin position="257"/>
        <end position="258"/>
    </location>
    <ligand>
        <name>substrate</name>
    </ligand>
</feature>
<keyword evidence="5 13" id="KW-0520">NAD</keyword>
<feature type="binding site" evidence="13">
    <location>
        <position position="140"/>
    </location>
    <ligand>
        <name>sn-glycerol 3-phosphate</name>
        <dbReference type="ChEBI" id="CHEBI:57597"/>
    </ligand>
</feature>
<dbReference type="GO" id="GO:0005829">
    <property type="term" value="C:cytosol"/>
    <property type="evidence" value="ECO:0007669"/>
    <property type="project" value="TreeGrafter"/>
</dbReference>
<dbReference type="GO" id="GO:0005975">
    <property type="term" value="P:carbohydrate metabolic process"/>
    <property type="evidence" value="ECO:0007669"/>
    <property type="project" value="InterPro"/>
</dbReference>
<dbReference type="GO" id="GO:0006650">
    <property type="term" value="P:glycerophospholipid metabolic process"/>
    <property type="evidence" value="ECO:0007669"/>
    <property type="project" value="UniProtKB-UniRule"/>
</dbReference>
<evidence type="ECO:0000256" key="7">
    <source>
        <dbReference type="ARBA" id="ARBA00023209"/>
    </source>
</evidence>
<feature type="binding site" evidence="13">
    <location>
        <position position="108"/>
    </location>
    <ligand>
        <name>NADPH</name>
        <dbReference type="ChEBI" id="CHEBI:57783"/>
    </ligand>
</feature>
<dbReference type="GO" id="GO:0046168">
    <property type="term" value="P:glycerol-3-phosphate catabolic process"/>
    <property type="evidence" value="ECO:0007669"/>
    <property type="project" value="InterPro"/>
</dbReference>
<evidence type="ECO:0000256" key="5">
    <source>
        <dbReference type="ARBA" id="ARBA00023027"/>
    </source>
</evidence>
<keyword evidence="2 13" id="KW-0444">Lipid biosynthesis</keyword>
<comment type="catalytic activity">
    <reaction evidence="9">
        <text>sn-glycerol 3-phosphate + NADP(+) = dihydroxyacetone phosphate + NADPH + H(+)</text>
        <dbReference type="Rhea" id="RHEA:11096"/>
        <dbReference type="ChEBI" id="CHEBI:15378"/>
        <dbReference type="ChEBI" id="CHEBI:57597"/>
        <dbReference type="ChEBI" id="CHEBI:57642"/>
        <dbReference type="ChEBI" id="CHEBI:57783"/>
        <dbReference type="ChEBI" id="CHEBI:58349"/>
        <dbReference type="EC" id="1.1.1.94"/>
    </reaction>
    <physiologicalReaction direction="right-to-left" evidence="9">
        <dbReference type="Rhea" id="RHEA:11098"/>
    </physiologicalReaction>
</comment>
<keyword evidence="13" id="KW-0963">Cytoplasm</keyword>
<evidence type="ECO:0000256" key="17">
    <source>
        <dbReference type="RuleBase" id="RU000437"/>
    </source>
</evidence>
<dbReference type="InterPro" id="IPR006168">
    <property type="entry name" value="G3P_DH_NAD-dep"/>
</dbReference>
<feature type="binding site" evidence="13">
    <location>
        <position position="138"/>
    </location>
    <ligand>
        <name>sn-glycerol 3-phosphate</name>
        <dbReference type="ChEBI" id="CHEBI:57597"/>
    </ligand>
</feature>
<dbReference type="GO" id="GO:0046167">
    <property type="term" value="P:glycerol-3-phosphate biosynthetic process"/>
    <property type="evidence" value="ECO:0007669"/>
    <property type="project" value="UniProtKB-UniRule"/>
</dbReference>
<evidence type="ECO:0000256" key="12">
    <source>
        <dbReference type="ARBA" id="ARBA00080511"/>
    </source>
</evidence>
<dbReference type="PANTHER" id="PTHR11728:SF1">
    <property type="entry name" value="GLYCEROL-3-PHOSPHATE DEHYDROGENASE [NAD(+)] 2, CHLOROPLASTIC"/>
    <property type="match status" value="1"/>
</dbReference>
<dbReference type="InterPro" id="IPR036291">
    <property type="entry name" value="NAD(P)-bd_dom_sf"/>
</dbReference>
<dbReference type="UniPathway" id="UPA00940"/>
<comment type="pathway">
    <text evidence="13">Membrane lipid metabolism; glycerophospholipid metabolism.</text>
</comment>
<feature type="domain" description="Glycerol-3-phosphate dehydrogenase NAD-dependent N-terminal" evidence="18">
    <location>
        <begin position="8"/>
        <end position="161"/>
    </location>
</feature>
<evidence type="ECO:0000256" key="2">
    <source>
        <dbReference type="ARBA" id="ARBA00022516"/>
    </source>
</evidence>
<feature type="binding site" evidence="15">
    <location>
        <position position="108"/>
    </location>
    <ligand>
        <name>substrate</name>
    </ligand>
</feature>
<dbReference type="PANTHER" id="PTHR11728">
    <property type="entry name" value="GLYCEROL-3-PHOSPHATE DEHYDROGENASE"/>
    <property type="match status" value="1"/>
</dbReference>
<feature type="binding site" evidence="16">
    <location>
        <begin position="12"/>
        <end position="17"/>
    </location>
    <ligand>
        <name>NAD(+)</name>
        <dbReference type="ChEBI" id="CHEBI:57540"/>
    </ligand>
</feature>
<sequence>MKTTVQRICVAGGGSWGTALAHLLAVKGHSVTLWLRDAAVAQAINQRHENPRYLPGRALSPRLTAGTDPEALGADLVVLAVPTQQLRAWLTERAGFFRPGAVLVNAAKGLETETLSACSEIVATVLARLEPRYAVLSGPSFAAEVLAGLPTAVVLASHHRALGRRLREIFAGPAFRCYSSTDVTGVEMGGALKNVMAIAAGICDGLGLGHNSRAALITRGLAEMCRLGVARGARARTFMGLSGLGDLTLTCTGDLSRNRQVGLRLGRGEALEAITASLGMVAEGVKTTAAVYALARRTGVDAPLTAAVHAILYEGQRPAAVLRNLMDRDLRDE</sequence>
<keyword evidence="3 13" id="KW-0521">NADP</keyword>
<dbReference type="PIRSF" id="PIRSF000114">
    <property type="entry name" value="Glycerol-3-P_dh"/>
    <property type="match status" value="1"/>
</dbReference>
<feature type="binding site" evidence="16">
    <location>
        <position position="257"/>
    </location>
    <ligand>
        <name>NAD(+)</name>
        <dbReference type="ChEBI" id="CHEBI:57540"/>
    </ligand>
</feature>
<evidence type="ECO:0000256" key="3">
    <source>
        <dbReference type="ARBA" id="ARBA00022857"/>
    </source>
</evidence>
<evidence type="ECO:0000256" key="11">
    <source>
        <dbReference type="ARBA" id="ARBA00069372"/>
    </source>
</evidence>
<dbReference type="PRINTS" id="PR00077">
    <property type="entry name" value="GPDHDRGNASE"/>
</dbReference>
<protein>
    <recommendedName>
        <fullName evidence="11 13">Glycerol-3-phosphate dehydrogenase [NAD(P)+]</fullName>
        <ecNumber evidence="10 13">1.1.1.94</ecNumber>
    </recommendedName>
    <alternativeName>
        <fullName evidence="13">NAD(P)(+)-dependent glycerol-3-phosphate dehydrogenase</fullName>
    </alternativeName>
    <alternativeName>
        <fullName evidence="12 13">NAD(P)H-dependent dihydroxyacetone-phosphate reductase</fullName>
    </alternativeName>
</protein>
<dbReference type="GO" id="GO:0141153">
    <property type="term" value="F:glycerol-3-phosphate dehydrogenase (NADP+) activity"/>
    <property type="evidence" value="ECO:0007669"/>
    <property type="project" value="RHEA"/>
</dbReference>
<dbReference type="EMBL" id="FNBX01000013">
    <property type="protein sequence ID" value="SDF78239.1"/>
    <property type="molecule type" value="Genomic_DNA"/>
</dbReference>
<evidence type="ECO:0000256" key="16">
    <source>
        <dbReference type="PIRSR" id="PIRSR000114-3"/>
    </source>
</evidence>
<dbReference type="EC" id="1.1.1.94" evidence="10 13"/>
<accession>A0A1G7NY03</accession>
<comment type="similarity">
    <text evidence="1 13 17">Belongs to the NAD-dependent glycerol-3-phosphate dehydrogenase family.</text>
</comment>
<evidence type="ECO:0000256" key="15">
    <source>
        <dbReference type="PIRSR" id="PIRSR000114-2"/>
    </source>
</evidence>
<keyword evidence="21" id="KW-1185">Reference proteome</keyword>
<evidence type="ECO:0000313" key="21">
    <source>
        <dbReference type="Proteomes" id="UP000199355"/>
    </source>
</evidence>
<feature type="binding site" evidence="13">
    <location>
        <position position="142"/>
    </location>
    <ligand>
        <name>NADPH</name>
        <dbReference type="ChEBI" id="CHEBI:57783"/>
    </ligand>
</feature>
<organism evidence="20 21">
    <name type="scientific">Desulfovibrio legallii</name>
    <dbReference type="NCBI Taxonomy" id="571438"/>
    <lineage>
        <taxon>Bacteria</taxon>
        <taxon>Pseudomonadati</taxon>
        <taxon>Thermodesulfobacteriota</taxon>
        <taxon>Desulfovibrionia</taxon>
        <taxon>Desulfovibrionales</taxon>
        <taxon>Desulfovibrionaceae</taxon>
        <taxon>Desulfovibrio</taxon>
    </lineage>
</organism>
<dbReference type="OrthoDB" id="9812273at2"/>
<evidence type="ECO:0000259" key="18">
    <source>
        <dbReference type="Pfam" id="PF01210"/>
    </source>
</evidence>
<evidence type="ECO:0000256" key="6">
    <source>
        <dbReference type="ARBA" id="ARBA00023098"/>
    </source>
</evidence>
<dbReference type="InterPro" id="IPR008927">
    <property type="entry name" value="6-PGluconate_DH-like_C_sf"/>
</dbReference>
<gene>
    <name evidence="13" type="primary">gpsA</name>
    <name evidence="20" type="ORF">SAMN05192586_11331</name>
</gene>